<dbReference type="InterPro" id="IPR023213">
    <property type="entry name" value="CAT-like_dom_sf"/>
</dbReference>
<evidence type="ECO:0000256" key="2">
    <source>
        <dbReference type="ARBA" id="ARBA00022679"/>
    </source>
</evidence>
<dbReference type="OrthoDB" id="240216at2759"/>
<evidence type="ECO:0000256" key="1">
    <source>
        <dbReference type="ARBA" id="ARBA00005232"/>
    </source>
</evidence>
<protein>
    <submittedName>
        <fullName evidence="6">Carnitine/choline acetyltransferase</fullName>
    </submittedName>
</protein>
<evidence type="ECO:0000256" key="3">
    <source>
        <dbReference type="ARBA" id="ARBA00023315"/>
    </source>
</evidence>
<dbReference type="SUPFAM" id="SSF52777">
    <property type="entry name" value="CoA-dependent acyltransferases"/>
    <property type="match status" value="2"/>
</dbReference>
<dbReference type="Proteomes" id="UP000664859">
    <property type="component" value="Unassembled WGS sequence"/>
</dbReference>
<dbReference type="InterPro" id="IPR039551">
    <property type="entry name" value="Cho/carn_acyl_trans"/>
</dbReference>
<feature type="active site" description="Proton acceptor" evidence="4">
    <location>
        <position position="398"/>
    </location>
</feature>
<reference evidence="6" key="1">
    <citation type="submission" date="2021-02" db="EMBL/GenBank/DDBJ databases">
        <title>First Annotated Genome of the Yellow-green Alga Tribonema minus.</title>
        <authorList>
            <person name="Mahan K.M."/>
        </authorList>
    </citation>
    <scope>NUCLEOTIDE SEQUENCE</scope>
    <source>
        <strain evidence="6">UTEX B ZZ1240</strain>
    </source>
</reference>
<dbReference type="AlphaFoldDB" id="A0A836CJE5"/>
<dbReference type="PANTHER" id="PTHR22589:SF16">
    <property type="entry name" value="CARNITINE O-PALMITOYLTRANSFERASE 2, MITOCHONDRIAL"/>
    <property type="match status" value="1"/>
</dbReference>
<dbReference type="Gene3D" id="3.30.559.70">
    <property type="entry name" value="Choline/Carnitine o-acyltransferase, domain 2"/>
    <property type="match status" value="1"/>
</dbReference>
<dbReference type="InterPro" id="IPR042231">
    <property type="entry name" value="Cho/carn_acyl_trans_2"/>
</dbReference>
<dbReference type="GO" id="GO:0005739">
    <property type="term" value="C:mitochondrion"/>
    <property type="evidence" value="ECO:0007669"/>
    <property type="project" value="TreeGrafter"/>
</dbReference>
<comment type="caution">
    <text evidence="6">The sequence shown here is derived from an EMBL/GenBank/DDBJ whole genome shotgun (WGS) entry which is preliminary data.</text>
</comment>
<comment type="similarity">
    <text evidence="1">Belongs to the carnitine/choline acetyltransferase family.</text>
</comment>
<dbReference type="Pfam" id="PF00755">
    <property type="entry name" value="Carn_acyltransf"/>
    <property type="match status" value="1"/>
</dbReference>
<organism evidence="6 7">
    <name type="scientific">Tribonema minus</name>
    <dbReference type="NCBI Taxonomy" id="303371"/>
    <lineage>
        <taxon>Eukaryota</taxon>
        <taxon>Sar</taxon>
        <taxon>Stramenopiles</taxon>
        <taxon>Ochrophyta</taxon>
        <taxon>PX clade</taxon>
        <taxon>Xanthophyceae</taxon>
        <taxon>Tribonematales</taxon>
        <taxon>Tribonemataceae</taxon>
        <taxon>Tribonema</taxon>
    </lineage>
</organism>
<evidence type="ECO:0000313" key="7">
    <source>
        <dbReference type="Proteomes" id="UP000664859"/>
    </source>
</evidence>
<name>A0A836CJE5_9STRA</name>
<proteinExistence type="inferred from homology"/>
<sequence length="685" mass="74809">MDDGEEGGTSLLAWVRTVLSALLCAGTSWTVLMKAALKACRTTATKAGSGNPTTFEDMLHGNPLKLPRYPIPSLKMTMQRWLESVRPHLEGRPEEWQRVKQLAKEFEMGDGAILHRCLVQRDAYTAAHPPGVFGKHTYVDYHWEDLYLVGRYPCAINCNPYMALQPPPKTYTPIHSDPQVATAAAFVSAHIKYVDMILSGKFEPDAGICVHQHALQVGTARTPKRGCDTLVQHHQSQHIVVITGNRMYAIEVFGSRNKSSQSDCHHVRTHAAVQQGRRSHLSAAALATAMEGIKAAARACPPPVGFVGYMTGTDRDSWAHVRAALEASNGVNMASLQAMDAALCVVALEDGPDVKAAPLMSTAAARAFLTGQCGRNRWFDKHQLCVLPSGAAAVNFEHSYSDGMAWCRNLGQVWHDMYSVPSRTVKRLPAVPTHTWPVPVRELHWELQPQILKAIALAKDGLEADCSGLSVELLDFRAFGRADIKRWGVSPDCVVQMAFQAAYYALHGRLPAVYESATTHRFHHGRTETIRTVTSASLRFIQALQPASGASKAEKRKLLGAASAKHRENARASNAAMGVERHFYVLKLLARELATGAESMGKAFFNHPVFELTSTWVCSTSNVAHPFLAHFGFGPVTAAGYGLGYMTQADYIPICISSFAAAGTDASAMARHIEATLLHIQDICN</sequence>
<dbReference type="GO" id="GO:0006635">
    <property type="term" value="P:fatty acid beta-oxidation"/>
    <property type="evidence" value="ECO:0007669"/>
    <property type="project" value="TreeGrafter"/>
</dbReference>
<keyword evidence="7" id="KW-1185">Reference proteome</keyword>
<dbReference type="EMBL" id="JAFCMP010000071">
    <property type="protein sequence ID" value="KAG5188322.1"/>
    <property type="molecule type" value="Genomic_DNA"/>
</dbReference>
<gene>
    <name evidence="6" type="ORF">JKP88DRAFT_253525</name>
</gene>
<evidence type="ECO:0000256" key="4">
    <source>
        <dbReference type="PIRSR" id="PIRSR600542-1"/>
    </source>
</evidence>
<dbReference type="Gene3D" id="3.30.559.10">
    <property type="entry name" value="Chloramphenicol acetyltransferase-like domain"/>
    <property type="match status" value="1"/>
</dbReference>
<dbReference type="InterPro" id="IPR000542">
    <property type="entry name" value="Carn_acyl_trans"/>
</dbReference>
<accession>A0A836CJE5</accession>
<evidence type="ECO:0000259" key="5">
    <source>
        <dbReference type="Pfam" id="PF00755"/>
    </source>
</evidence>
<keyword evidence="3" id="KW-0012">Acyltransferase</keyword>
<keyword evidence="2 6" id="KW-0808">Transferase</keyword>
<dbReference type="PANTHER" id="PTHR22589">
    <property type="entry name" value="CARNITINE O-ACYLTRANSFERASE"/>
    <property type="match status" value="1"/>
</dbReference>
<feature type="domain" description="Choline/carnitine acyltransferase" evidence="5">
    <location>
        <begin position="70"/>
        <end position="674"/>
    </location>
</feature>
<dbReference type="GO" id="GO:0004095">
    <property type="term" value="F:carnitine O-palmitoyltransferase activity"/>
    <property type="evidence" value="ECO:0007669"/>
    <property type="project" value="TreeGrafter"/>
</dbReference>
<evidence type="ECO:0000313" key="6">
    <source>
        <dbReference type="EMBL" id="KAG5188322.1"/>
    </source>
</evidence>